<comment type="caution">
    <text evidence="1">The sequence shown here is derived from an EMBL/GenBank/DDBJ whole genome shotgun (WGS) entry which is preliminary data.</text>
</comment>
<reference evidence="1 2" key="1">
    <citation type="submission" date="2023-01" db="EMBL/GenBank/DDBJ databases">
        <authorList>
            <person name="Whitehead M."/>
        </authorList>
    </citation>
    <scope>NUCLEOTIDE SEQUENCE [LARGE SCALE GENOMIC DNA]</scope>
</reference>
<dbReference type="AlphaFoldDB" id="A0AAV0XD48"/>
<sequence length="154" mass="17298">MVSIWRFVKNVRGFRAAFSLVAAAAAAGGMPNSTLTAFVFSVVYPATSVRPVRINDRTWQAHHHRSCRPCSPGTKYCTFVSGDENRFKNDNRFQPPLFHAASTCVCSFWPPQAVCSESNEIKTVKNRSSALPPLLRKREQMFRRSYTPNSPASR</sequence>
<proteinExistence type="predicted"/>
<evidence type="ECO:0008006" key="3">
    <source>
        <dbReference type="Google" id="ProtNLM"/>
    </source>
</evidence>
<keyword evidence="2" id="KW-1185">Reference proteome</keyword>
<dbReference type="EMBL" id="CARXXK010000004">
    <property type="protein sequence ID" value="CAI6366143.1"/>
    <property type="molecule type" value="Genomic_DNA"/>
</dbReference>
<gene>
    <name evidence="1" type="ORF">MEUPH1_LOCUS20763</name>
</gene>
<evidence type="ECO:0000313" key="1">
    <source>
        <dbReference type="EMBL" id="CAI6366143.1"/>
    </source>
</evidence>
<name>A0AAV0XD48_9HEMI</name>
<accession>A0AAV0XD48</accession>
<dbReference type="Proteomes" id="UP001160148">
    <property type="component" value="Unassembled WGS sequence"/>
</dbReference>
<organism evidence="1 2">
    <name type="scientific">Macrosiphum euphorbiae</name>
    <name type="common">potato aphid</name>
    <dbReference type="NCBI Taxonomy" id="13131"/>
    <lineage>
        <taxon>Eukaryota</taxon>
        <taxon>Metazoa</taxon>
        <taxon>Ecdysozoa</taxon>
        <taxon>Arthropoda</taxon>
        <taxon>Hexapoda</taxon>
        <taxon>Insecta</taxon>
        <taxon>Pterygota</taxon>
        <taxon>Neoptera</taxon>
        <taxon>Paraneoptera</taxon>
        <taxon>Hemiptera</taxon>
        <taxon>Sternorrhyncha</taxon>
        <taxon>Aphidomorpha</taxon>
        <taxon>Aphidoidea</taxon>
        <taxon>Aphididae</taxon>
        <taxon>Macrosiphini</taxon>
        <taxon>Macrosiphum</taxon>
    </lineage>
</organism>
<evidence type="ECO:0000313" key="2">
    <source>
        <dbReference type="Proteomes" id="UP001160148"/>
    </source>
</evidence>
<protein>
    <recommendedName>
        <fullName evidence="3">Secreted protein</fullName>
    </recommendedName>
</protein>